<comment type="caution">
    <text evidence="1">The sequence shown here is derived from an EMBL/GenBank/DDBJ whole genome shotgun (WGS) entry which is preliminary data.</text>
</comment>
<keyword evidence="2" id="KW-1185">Reference proteome</keyword>
<dbReference type="EMBL" id="JARIHO010000145">
    <property type="protein sequence ID" value="KAJ7301042.1"/>
    <property type="molecule type" value="Genomic_DNA"/>
</dbReference>
<evidence type="ECO:0000313" key="2">
    <source>
        <dbReference type="Proteomes" id="UP001218218"/>
    </source>
</evidence>
<evidence type="ECO:0000313" key="1">
    <source>
        <dbReference type="EMBL" id="KAJ7301042.1"/>
    </source>
</evidence>
<proteinExistence type="predicted"/>
<sequence>MQWFHERSQQIKKYRLVCPFAANHRFASRGGSRRGKRDDSRNVIASTVGVLYMESYIPRERALYPLVGNIHFSAVVEQSPGIVDEPPDCIMAFVCREHGHRPVLQRPRHGEFHKVPIVHSNRRERENIVQFTEDSRGFPIVEEIVRLLETTYLAVPIPRPRGFAIWDRLRTATRSHHCSLVGAEAEAAERLIRWEVLSANRICSSGPTSSNCFSFGILESILCRSRDVLVALDVEVGSSIPRSLLGAGRPPWGAAEEGKIQVRSESIEAGAFTTIRSDGSALMAGSD</sequence>
<reference evidence="1" key="1">
    <citation type="submission" date="2023-03" db="EMBL/GenBank/DDBJ databases">
        <title>Massive genome expansion in bonnet fungi (Mycena s.s.) driven by repeated elements and novel gene families across ecological guilds.</title>
        <authorList>
            <consortium name="Lawrence Berkeley National Laboratory"/>
            <person name="Harder C.B."/>
            <person name="Miyauchi S."/>
            <person name="Viragh M."/>
            <person name="Kuo A."/>
            <person name="Thoen E."/>
            <person name="Andreopoulos B."/>
            <person name="Lu D."/>
            <person name="Skrede I."/>
            <person name="Drula E."/>
            <person name="Henrissat B."/>
            <person name="Morin E."/>
            <person name="Kohler A."/>
            <person name="Barry K."/>
            <person name="LaButti K."/>
            <person name="Morin E."/>
            <person name="Salamov A."/>
            <person name="Lipzen A."/>
            <person name="Mereny Z."/>
            <person name="Hegedus B."/>
            <person name="Baldrian P."/>
            <person name="Stursova M."/>
            <person name="Weitz H."/>
            <person name="Taylor A."/>
            <person name="Grigoriev I.V."/>
            <person name="Nagy L.G."/>
            <person name="Martin F."/>
            <person name="Kauserud H."/>
        </authorList>
    </citation>
    <scope>NUCLEOTIDE SEQUENCE</scope>
    <source>
        <strain evidence="1">CBHHK002</strain>
    </source>
</reference>
<organism evidence="1 2">
    <name type="scientific">Mycena albidolilacea</name>
    <dbReference type="NCBI Taxonomy" id="1033008"/>
    <lineage>
        <taxon>Eukaryota</taxon>
        <taxon>Fungi</taxon>
        <taxon>Dikarya</taxon>
        <taxon>Basidiomycota</taxon>
        <taxon>Agaricomycotina</taxon>
        <taxon>Agaricomycetes</taxon>
        <taxon>Agaricomycetidae</taxon>
        <taxon>Agaricales</taxon>
        <taxon>Marasmiineae</taxon>
        <taxon>Mycenaceae</taxon>
        <taxon>Mycena</taxon>
    </lineage>
</organism>
<protein>
    <submittedName>
        <fullName evidence="1">Uncharacterized protein</fullName>
    </submittedName>
</protein>
<dbReference type="Proteomes" id="UP001218218">
    <property type="component" value="Unassembled WGS sequence"/>
</dbReference>
<name>A0AAD6YX76_9AGAR</name>
<accession>A0AAD6YX76</accession>
<gene>
    <name evidence="1" type="ORF">DFH08DRAFT_827891</name>
</gene>
<dbReference type="AlphaFoldDB" id="A0AAD6YX76"/>